<reference evidence="1 2" key="1">
    <citation type="journal article" date="2011" name="J. Bacteriol.">
        <title>Whole genome sequence of an unusual Borrelia burgdorferi sensu lato isolate.</title>
        <authorList>
            <person name="Casjens S.R."/>
            <person name="Fraser-Liggett C.M."/>
            <person name="Mongodin E.F."/>
            <person name="Qiu W.G."/>
            <person name="Dunn J.J."/>
            <person name="Luft B.J."/>
            <person name="Schutzer S.E."/>
        </authorList>
    </citation>
    <scope>NUCLEOTIDE SEQUENCE [LARGE SCALE GENOMIC DNA]</scope>
    <source>
        <strain evidence="1 2">SV1</strain>
    </source>
</reference>
<dbReference type="Proteomes" id="UP000006166">
    <property type="component" value="Plasmid SV1_cp32-4"/>
</dbReference>
<accession>A0A806CJD9</accession>
<keyword evidence="1" id="KW-0614">Plasmid</keyword>
<evidence type="ECO:0000313" key="1">
    <source>
        <dbReference type="EMBL" id="ACN93393.1"/>
    </source>
</evidence>
<organism evidence="1 2">
    <name type="scientific">Borreliella finlandensis</name>
    <dbReference type="NCBI Taxonomy" id="498741"/>
    <lineage>
        <taxon>Bacteria</taxon>
        <taxon>Pseudomonadati</taxon>
        <taxon>Spirochaetota</taxon>
        <taxon>Spirochaetia</taxon>
        <taxon>Spirochaetales</taxon>
        <taxon>Borreliaceae</taxon>
        <taxon>Borreliella</taxon>
    </lineage>
</organism>
<proteinExistence type="predicted"/>
<protein>
    <submittedName>
        <fullName evidence="1">Uncharacterized protein</fullName>
    </submittedName>
</protein>
<evidence type="ECO:0000313" key="2">
    <source>
        <dbReference type="Proteomes" id="UP000006166"/>
    </source>
</evidence>
<dbReference type="EMBL" id="CP001520">
    <property type="protein sequence ID" value="ACN93393.1"/>
    <property type="molecule type" value="Genomic_DNA"/>
</dbReference>
<geneLocation type="plasmid" evidence="1 2">
    <name>SV1_cp32-4</name>
</geneLocation>
<keyword evidence="2" id="KW-1185">Reference proteome</keyword>
<dbReference type="AlphaFoldDB" id="A0A806CJD9"/>
<sequence length="60" mass="7090">MSQHFKIALVEPRSNKFSRISTLIAPFTYKKLYITKYSSSSIFDDIYTYKGDNKIYDELL</sequence>
<gene>
    <name evidence="1" type="ORF">BSV1_R23</name>
</gene>
<name>A0A806CJD9_9SPIR</name>